<dbReference type="EMBL" id="CP106679">
    <property type="protein sequence ID" value="UXP32163.1"/>
    <property type="molecule type" value="Genomic_DNA"/>
</dbReference>
<accession>A0ABY6CNR5</accession>
<keyword evidence="1" id="KW-0547">Nucleotide-binding</keyword>
<feature type="modified residue" description="4-aspartylphosphate" evidence="3">
    <location>
        <position position="56"/>
    </location>
</feature>
<dbReference type="PANTHER" id="PTHR32071">
    <property type="entry name" value="TRANSCRIPTIONAL REGULATORY PROTEIN"/>
    <property type="match status" value="1"/>
</dbReference>
<evidence type="ECO:0000256" key="2">
    <source>
        <dbReference type="ARBA" id="ARBA00022840"/>
    </source>
</evidence>
<dbReference type="InterPro" id="IPR025662">
    <property type="entry name" value="Sigma_54_int_dom_ATP-bd_1"/>
</dbReference>
<reference evidence="6" key="1">
    <citation type="submission" date="2022-09" db="EMBL/GenBank/DDBJ databases">
        <title>Comparative genomics and taxonomic characterization of three novel marine species of genus Reichenbachiella exhibiting antioxidant and polysaccharide degradation activities.</title>
        <authorList>
            <person name="Muhammad N."/>
            <person name="Lee Y.-J."/>
            <person name="Ko J."/>
            <person name="Kim S.-G."/>
        </authorList>
    </citation>
    <scope>NUCLEOTIDE SEQUENCE</scope>
    <source>
        <strain evidence="6">BKB1-1</strain>
    </source>
</reference>
<proteinExistence type="predicted"/>
<dbReference type="PROSITE" id="PS50045">
    <property type="entry name" value="SIGMA54_INTERACT_4"/>
    <property type="match status" value="1"/>
</dbReference>
<dbReference type="Gene3D" id="3.40.50.2300">
    <property type="match status" value="1"/>
</dbReference>
<evidence type="ECO:0000259" key="4">
    <source>
        <dbReference type="PROSITE" id="PS50045"/>
    </source>
</evidence>
<dbReference type="PROSITE" id="PS50110">
    <property type="entry name" value="RESPONSE_REGULATORY"/>
    <property type="match status" value="1"/>
</dbReference>
<dbReference type="PANTHER" id="PTHR32071:SF121">
    <property type="entry name" value="SIGMA L-DEPENDENT TRANSCRIPTIONAL REGULATOR YQIR-RELATED"/>
    <property type="match status" value="1"/>
</dbReference>
<keyword evidence="2" id="KW-0067">ATP-binding</keyword>
<dbReference type="Gene3D" id="1.10.8.60">
    <property type="match status" value="1"/>
</dbReference>
<dbReference type="PROSITE" id="PS00676">
    <property type="entry name" value="SIGMA54_INTERACT_2"/>
    <property type="match status" value="1"/>
</dbReference>
<feature type="domain" description="Sigma-54 factor interaction" evidence="4">
    <location>
        <begin position="148"/>
        <end position="377"/>
    </location>
</feature>
<dbReference type="PROSITE" id="PS00675">
    <property type="entry name" value="SIGMA54_INTERACT_1"/>
    <property type="match status" value="1"/>
</dbReference>
<organism evidence="6 7">
    <name type="scientific">Reichenbachiella agarivorans</name>
    <dbReference type="NCBI Taxonomy" id="2979464"/>
    <lineage>
        <taxon>Bacteria</taxon>
        <taxon>Pseudomonadati</taxon>
        <taxon>Bacteroidota</taxon>
        <taxon>Cytophagia</taxon>
        <taxon>Cytophagales</taxon>
        <taxon>Reichenbachiellaceae</taxon>
        <taxon>Reichenbachiella</taxon>
    </lineage>
</organism>
<dbReference type="InterPro" id="IPR002078">
    <property type="entry name" value="Sigma_54_int"/>
</dbReference>
<name>A0ABY6CNR5_9BACT</name>
<dbReference type="Pfam" id="PF25601">
    <property type="entry name" value="AAA_lid_14"/>
    <property type="match status" value="1"/>
</dbReference>
<dbReference type="SUPFAM" id="SSF46689">
    <property type="entry name" value="Homeodomain-like"/>
    <property type="match status" value="1"/>
</dbReference>
<evidence type="ECO:0000256" key="3">
    <source>
        <dbReference type="PROSITE-ProRule" id="PRU00169"/>
    </source>
</evidence>
<dbReference type="Proteomes" id="UP001065174">
    <property type="component" value="Chromosome"/>
</dbReference>
<dbReference type="InterPro" id="IPR011006">
    <property type="entry name" value="CheY-like_superfamily"/>
</dbReference>
<dbReference type="Pfam" id="PF00072">
    <property type="entry name" value="Response_reg"/>
    <property type="match status" value="1"/>
</dbReference>
<keyword evidence="7" id="KW-1185">Reference proteome</keyword>
<dbReference type="InterPro" id="IPR025943">
    <property type="entry name" value="Sigma_54_int_dom_ATP-bd_2"/>
</dbReference>
<dbReference type="CDD" id="cd00009">
    <property type="entry name" value="AAA"/>
    <property type="match status" value="1"/>
</dbReference>
<evidence type="ECO:0000313" key="6">
    <source>
        <dbReference type="EMBL" id="UXP32163.1"/>
    </source>
</evidence>
<dbReference type="SMART" id="SM00448">
    <property type="entry name" value="REC"/>
    <property type="match status" value="1"/>
</dbReference>
<dbReference type="InterPro" id="IPR003593">
    <property type="entry name" value="AAA+_ATPase"/>
</dbReference>
<dbReference type="InterPro" id="IPR001789">
    <property type="entry name" value="Sig_transdc_resp-reg_receiver"/>
</dbReference>
<dbReference type="SUPFAM" id="SSF52540">
    <property type="entry name" value="P-loop containing nucleoside triphosphate hydrolases"/>
    <property type="match status" value="1"/>
</dbReference>
<sequence length="450" mass="51608">MRQQSWKVFVVEDDEWYRKLLVHTLSLNPDYEVSTYENGSSLLADLKKRPDLITLDFRLPDYSGAELFDKIKAFDPNIEIVMISEQQDVETAVSLLKKGAYDYLTKSEDIRDRLIHVLNKLGKNKELIQRVETLQEEVERKYDFQSSIIGQSAGIKKVFRMIEKAVTTNLTVMITGETGTGKEVVAKAIHYNSPLRNKAFVPVNMSAIPRELIESELFGHEKGSFTGATSQRIGKFEQAHGGTLFLDEIGEMEISLQAKLLRALQEKEITRVGGTQVVKVNCRVIVATHRNLLEEMKNGNFREDLYYRLFGLPIELPPLRDRDKDVVILAKHFAETFAKENHQSHKSFSQETLQKLMNYRYPGNIRELKSIIELAMVMADGDEITADDITFAQRDVVSDVLSEELTMKEYQLKIIKLYLKQYDDNIKLVADKLDIGQSTIYRLLKEESLS</sequence>
<dbReference type="InterPro" id="IPR027417">
    <property type="entry name" value="P-loop_NTPase"/>
</dbReference>
<evidence type="ECO:0000259" key="5">
    <source>
        <dbReference type="PROSITE" id="PS50110"/>
    </source>
</evidence>
<dbReference type="InterPro" id="IPR058031">
    <property type="entry name" value="AAA_lid_NorR"/>
</dbReference>
<dbReference type="RefSeq" id="WP_262309599.1">
    <property type="nucleotide sequence ID" value="NZ_CP106679.1"/>
</dbReference>
<gene>
    <name evidence="6" type="ORF">N6H18_17630</name>
</gene>
<evidence type="ECO:0000313" key="7">
    <source>
        <dbReference type="Proteomes" id="UP001065174"/>
    </source>
</evidence>
<dbReference type="SMART" id="SM00382">
    <property type="entry name" value="AAA"/>
    <property type="match status" value="1"/>
</dbReference>
<dbReference type="Pfam" id="PF00158">
    <property type="entry name" value="Sigma54_activat"/>
    <property type="match status" value="1"/>
</dbReference>
<feature type="domain" description="Response regulatory" evidence="5">
    <location>
        <begin position="7"/>
        <end position="121"/>
    </location>
</feature>
<evidence type="ECO:0000256" key="1">
    <source>
        <dbReference type="ARBA" id="ARBA00022741"/>
    </source>
</evidence>
<dbReference type="SUPFAM" id="SSF52172">
    <property type="entry name" value="CheY-like"/>
    <property type="match status" value="1"/>
</dbReference>
<keyword evidence="3" id="KW-0597">Phosphoprotein</keyword>
<dbReference type="Gene3D" id="3.40.50.300">
    <property type="entry name" value="P-loop containing nucleotide triphosphate hydrolases"/>
    <property type="match status" value="1"/>
</dbReference>
<protein>
    <submittedName>
        <fullName evidence="6">Sigma-54 dependent transcriptional regulator</fullName>
    </submittedName>
</protein>
<dbReference type="InterPro" id="IPR009057">
    <property type="entry name" value="Homeodomain-like_sf"/>
</dbReference>